<evidence type="ECO:0000256" key="1">
    <source>
        <dbReference type="SAM" id="MobiDB-lite"/>
    </source>
</evidence>
<evidence type="ECO:0000313" key="2">
    <source>
        <dbReference type="EMBL" id="WPD18296.1"/>
    </source>
</evidence>
<name>A0ABZ0QLC9_9FIRM</name>
<feature type="compositionally biased region" description="Low complexity" evidence="1">
    <location>
        <begin position="587"/>
        <end position="614"/>
    </location>
</feature>
<dbReference type="EMBL" id="CP132508">
    <property type="protein sequence ID" value="WPD18296.1"/>
    <property type="molecule type" value="Genomic_DNA"/>
</dbReference>
<proteinExistence type="predicted"/>
<dbReference type="InterPro" id="IPR017853">
    <property type="entry name" value="GH"/>
</dbReference>
<protein>
    <submittedName>
        <fullName evidence="2">Beta-galactosidase</fullName>
    </submittedName>
</protein>
<dbReference type="Gene3D" id="3.40.50.880">
    <property type="match status" value="1"/>
</dbReference>
<organism evidence="2 3">
    <name type="scientific">Thermaerobacter composti</name>
    <dbReference type="NCBI Taxonomy" id="554949"/>
    <lineage>
        <taxon>Bacteria</taxon>
        <taxon>Bacillati</taxon>
        <taxon>Bacillota</taxon>
        <taxon>Clostridia</taxon>
        <taxon>Eubacteriales</taxon>
        <taxon>Clostridiales Family XVII. Incertae Sedis</taxon>
        <taxon>Thermaerobacter</taxon>
    </lineage>
</organism>
<dbReference type="Proteomes" id="UP001304683">
    <property type="component" value="Chromosome"/>
</dbReference>
<feature type="region of interest" description="Disordered" evidence="1">
    <location>
        <begin position="581"/>
        <end position="614"/>
    </location>
</feature>
<reference evidence="2 3" key="1">
    <citation type="submission" date="2023-08" db="EMBL/GenBank/DDBJ databases">
        <title>Genome sequence of Thermaerobacter compostii strain Ins1, a spore-forming filamentous bacterium isolated from a deep geothermal reservoir.</title>
        <authorList>
            <person name="Bregnard D."/>
            <person name="Gonzalez D."/>
            <person name="Junier P."/>
        </authorList>
    </citation>
    <scope>NUCLEOTIDE SEQUENCE [LARGE SCALE GENOMIC DNA]</scope>
    <source>
        <strain evidence="2 3">Ins1</strain>
    </source>
</reference>
<dbReference type="RefSeq" id="WP_318750147.1">
    <property type="nucleotide sequence ID" value="NZ_CP132508.1"/>
</dbReference>
<dbReference type="Gene3D" id="3.20.20.80">
    <property type="entry name" value="Glycosidases"/>
    <property type="match status" value="1"/>
</dbReference>
<evidence type="ECO:0000313" key="3">
    <source>
        <dbReference type="Proteomes" id="UP001304683"/>
    </source>
</evidence>
<gene>
    <name evidence="2" type="ORF">Q5761_07895</name>
</gene>
<accession>A0ABZ0QLC9</accession>
<dbReference type="SUPFAM" id="SSF51445">
    <property type="entry name" value="(Trans)glycosidases"/>
    <property type="match status" value="1"/>
</dbReference>
<dbReference type="SUPFAM" id="SSF52317">
    <property type="entry name" value="Class I glutamine amidotransferase-like"/>
    <property type="match status" value="1"/>
</dbReference>
<keyword evidence="3" id="KW-1185">Reference proteome</keyword>
<feature type="region of interest" description="Disordered" evidence="1">
    <location>
        <begin position="638"/>
        <end position="688"/>
    </location>
</feature>
<sequence length="841" mass="89898">MEGSRQPLGRRFLLGVNYWPSRQGVAMWARWDADAVHRELRALADTGCQVVRFFLRWSHFQPEEDRVDPVALERLRQFCDLAHAVGLGVIPTFFTGHMSGENWDVPWRQGRCPYTDPGMLRAQVRLIQAVAEAIGDHPALRAWDLANEPDIFVRPPSPDAGWLWCRLLYRELKAHTPHVPVTLGIHVTSLADDCGLRPEDIAEAADFVCMHLYPIYSPWCPDPAGTVRPNLLVPFGDRLVAAMARRPALAEEFGSTTLMMSPTLHGRYVSAVLASLLLHGSLGALAWCGLDFACAEELPYDSTPYEVAFGILDAQGRPKPAGEAFGRFARLLRRLPDDLTPAPRPAAILLPERYYDNADPDITPERNFAVLFNAFVLARRAGLPVALVRPDDDWTPYRLLILPCVPRRNSLSNRTWNRLRRWVEAGGTLYLSYDGAALPGMDDVFGITVLDAHPREAVHGPGPWELLLHPAACDPDALLEPDPRAGDARPVARLVPPARSAPRKRLLASPTGARVMGWIRPVRPGGDGDADRDLVTWDEPASSDEPAVFVHRYGRGWAVLVTDPLEWILACMPGAYGAGRGTGSETGRPADAAAGGQAASASPAGVPRASASAPARSTTAAWPIASPAAGVAPASASGVTAVPQGEGGEVGSGPTSLQQGGGAWGSVKDAEGRSSPRSRPGTGPLGPEQVYRLAAGLAGIVPEWEADHPDVETGVLVPGAVDGGHQVGESNPAGPLAPGIIPSPGGQVASSAVPDPSAAPAARYLVVVNHRPEPVTVTLSGRGPAELIDVETGSVLACRPTGPRERGRPRWQTPPWRLEPGGWRGFRIAGDALAAAAPSRS</sequence>
<dbReference type="InterPro" id="IPR029062">
    <property type="entry name" value="Class_I_gatase-like"/>
</dbReference>
<dbReference type="CDD" id="cd03143">
    <property type="entry name" value="A4_beta-galactosidase_middle_domain"/>
    <property type="match status" value="1"/>
</dbReference>